<dbReference type="EMBL" id="CASHTH010000066">
    <property type="protein sequence ID" value="CAI7990384.1"/>
    <property type="molecule type" value="Genomic_DNA"/>
</dbReference>
<dbReference type="AlphaFoldDB" id="A0AA35QTD6"/>
<name>A0AA35QTD6_GEOBA</name>
<reference evidence="1" key="1">
    <citation type="submission" date="2023-03" db="EMBL/GenBank/DDBJ databases">
        <authorList>
            <person name="Steffen K."/>
            <person name="Cardenas P."/>
        </authorList>
    </citation>
    <scope>NUCLEOTIDE SEQUENCE</scope>
</reference>
<accession>A0AA35QTD6</accession>
<gene>
    <name evidence="1" type="ORF">GBAR_LOCUS467</name>
</gene>
<proteinExistence type="predicted"/>
<protein>
    <submittedName>
        <fullName evidence="1">Uncharacterized protein</fullName>
    </submittedName>
</protein>
<sequence>MVVVRQSEPLTLESCSDRSVCNAGGADGLGDGENCEGQDFLQNPELVSY</sequence>
<dbReference type="Proteomes" id="UP001174909">
    <property type="component" value="Unassembled WGS sequence"/>
</dbReference>
<evidence type="ECO:0000313" key="2">
    <source>
        <dbReference type="Proteomes" id="UP001174909"/>
    </source>
</evidence>
<feature type="non-terminal residue" evidence="1">
    <location>
        <position position="1"/>
    </location>
</feature>
<organism evidence="1 2">
    <name type="scientific">Geodia barretti</name>
    <name type="common">Barrett's horny sponge</name>
    <dbReference type="NCBI Taxonomy" id="519541"/>
    <lineage>
        <taxon>Eukaryota</taxon>
        <taxon>Metazoa</taxon>
        <taxon>Porifera</taxon>
        <taxon>Demospongiae</taxon>
        <taxon>Heteroscleromorpha</taxon>
        <taxon>Tetractinellida</taxon>
        <taxon>Astrophorina</taxon>
        <taxon>Geodiidae</taxon>
        <taxon>Geodia</taxon>
    </lineage>
</organism>
<keyword evidence="2" id="KW-1185">Reference proteome</keyword>
<evidence type="ECO:0000313" key="1">
    <source>
        <dbReference type="EMBL" id="CAI7990384.1"/>
    </source>
</evidence>
<comment type="caution">
    <text evidence="1">The sequence shown here is derived from an EMBL/GenBank/DDBJ whole genome shotgun (WGS) entry which is preliminary data.</text>
</comment>